<sequence length="126" mass="14436">MNFSEMGPNTLAQSLSGDAHHQHKAHHLYYTETNFAFLLKKSNQDCFEGFEHNADHIRDREDYQRKKIKPPKFCQQVGALDPHPVGEVNIRDLPSACVNFFISEPYTAIPLANNRSIVGQLICIRR</sequence>
<dbReference type="EMBL" id="CCKJ01000176">
    <property type="protein sequence ID" value="CDT98252.1"/>
    <property type="molecule type" value="Genomic_DNA"/>
</dbReference>
<evidence type="ECO:0000313" key="1">
    <source>
        <dbReference type="EMBL" id="CDT98252.1"/>
    </source>
</evidence>
<evidence type="ECO:0000313" key="2">
    <source>
        <dbReference type="Proteomes" id="UP000041625"/>
    </source>
</evidence>
<keyword evidence="2" id="KW-1185">Reference proteome</keyword>
<dbReference type="AlphaFoldDB" id="A0AA86XHQ2"/>
<comment type="caution">
    <text evidence="1">The sequence shown here is derived from an EMBL/GenBank/DDBJ whole genome shotgun (WGS) entry which is preliminary data.</text>
</comment>
<reference evidence="1 2" key="1">
    <citation type="submission" date="2014-06" db="EMBL/GenBank/DDBJ databases">
        <authorList>
            <person name="Le Roux F."/>
        </authorList>
    </citation>
    <scope>NUCLEOTIDE SEQUENCE [LARGE SCALE GENOMIC DNA]</scope>
    <source>
        <strain evidence="1 2">J2-31</strain>
    </source>
</reference>
<name>A0AA86XHQ2_9VIBR</name>
<protein>
    <submittedName>
        <fullName evidence="1">Uncharacterized protein</fullName>
    </submittedName>
</protein>
<accession>A0AA86XHQ2</accession>
<proteinExistence type="predicted"/>
<organism evidence="1 2">
    <name type="scientific">Vibrio coralliirubri</name>
    <dbReference type="NCBI Taxonomy" id="1516159"/>
    <lineage>
        <taxon>Bacteria</taxon>
        <taxon>Pseudomonadati</taxon>
        <taxon>Pseudomonadota</taxon>
        <taxon>Gammaproteobacteria</taxon>
        <taxon>Vibrionales</taxon>
        <taxon>Vibrionaceae</taxon>
        <taxon>Vibrio</taxon>
    </lineage>
</organism>
<gene>
    <name evidence="1" type="ORF">VCR31J2_270002</name>
</gene>
<dbReference type="Proteomes" id="UP000041625">
    <property type="component" value="Unassembled WGS sequence"/>
</dbReference>